<evidence type="ECO:0000313" key="4">
    <source>
        <dbReference type="Proteomes" id="UP001168357"/>
    </source>
</evidence>
<accession>A0AAP4Q912</accession>
<feature type="compositionally biased region" description="Basic and acidic residues" evidence="1">
    <location>
        <begin position="43"/>
        <end position="55"/>
    </location>
</feature>
<dbReference type="Proteomes" id="UP001168357">
    <property type="component" value="Unassembled WGS sequence"/>
</dbReference>
<dbReference type="EMBL" id="VIGY01000040">
    <property type="protein sequence ID" value="MDN7079946.1"/>
    <property type="molecule type" value="Genomic_DNA"/>
</dbReference>
<dbReference type="KEGG" id="bthy:AQ980_31275"/>
<dbReference type="EMBL" id="AY790931">
    <property type="protein sequence ID" value="AAZ17482.1"/>
    <property type="molecule type" value="Genomic_DNA"/>
</dbReference>
<gene>
    <name evidence="3" type="ORF">FLM80_23475</name>
</gene>
<feature type="region of interest" description="Disordered" evidence="1">
    <location>
        <begin position="35"/>
        <end position="62"/>
    </location>
</feature>
<evidence type="ECO:0000256" key="1">
    <source>
        <dbReference type="SAM" id="MobiDB-lite"/>
    </source>
</evidence>
<reference evidence="2" key="1">
    <citation type="journal article" date="2006" name="Curr. Microbiol.">
        <title>Discovery of Bacillus thuringiensis virulence genes using signature-tagged mutagenesis in an insect model of septicaemia.</title>
        <authorList>
            <person name="Steggles J.R."/>
            <person name="Wang J."/>
            <person name="Ellar D.J."/>
        </authorList>
    </citation>
    <scope>NUCLEOTIDE SEQUENCE</scope>
    <source>
        <strain evidence="2">MEX312</strain>
    </source>
</reference>
<evidence type="ECO:0000313" key="2">
    <source>
        <dbReference type="EMBL" id="AAZ17482.1"/>
    </source>
</evidence>
<dbReference type="AlphaFoldDB" id="A0AAP4Q912"/>
<proteinExistence type="predicted"/>
<name>A0AAP4Q912_BACTU</name>
<reference evidence="3" key="2">
    <citation type="submission" date="2019-07" db="EMBL/GenBank/DDBJ databases">
        <title>Draft Genome Sequence of Bacillus thuringiensis Strain S906, an Isolate Toxic for Coleopteran and Lepidopteran.</title>
        <authorList>
            <person name="Grynberg P."/>
            <person name="Martins E.S."/>
            <person name="Queiroz P.R."/>
            <person name="Togawa R.C."/>
            <person name="Martins N.F."/>
            <person name="Praca L.B."/>
            <person name="Fiuza V."/>
            <person name="Ramos F."/>
            <person name="Silva E."/>
            <person name="Monnerat R.G."/>
        </authorList>
    </citation>
    <scope>NUCLEOTIDE SEQUENCE</scope>
    <source>
        <strain evidence="3">S906</strain>
    </source>
</reference>
<evidence type="ECO:0000313" key="3">
    <source>
        <dbReference type="EMBL" id="MDN7079946.1"/>
    </source>
</evidence>
<protein>
    <submittedName>
        <fullName evidence="3">Uncharacterized protein</fullName>
    </submittedName>
</protein>
<organism evidence="3 4">
    <name type="scientific">Bacillus thuringiensis</name>
    <dbReference type="NCBI Taxonomy" id="1428"/>
    <lineage>
        <taxon>Bacteria</taxon>
        <taxon>Bacillati</taxon>
        <taxon>Bacillota</taxon>
        <taxon>Bacilli</taxon>
        <taxon>Bacillales</taxon>
        <taxon>Bacillaceae</taxon>
        <taxon>Bacillus</taxon>
        <taxon>Bacillus cereus group</taxon>
    </lineage>
</organism>
<sequence length="62" mass="7541">MIKARSEGVKIDKFMNEIYLSMYLEIIKKDKKNKKRTGFIQKQENEKRRMRDGKPRNISCFE</sequence>